<sequence>MSNPDNLARFISIIGLLVSLAGLTIATLSYRRGRPQVMIKNVCWRSKPVAGGITVEAVLANRSQAKAQLTSGVSSPDGPIIAEFQHPRDLRLLARLRPRHAAQHGRKPAQTPLIELSLPDHIDAFSAIKITGNLLDEQRIKVPPEFTAMRLQIELSSGKILYSPWFNAPPYRESEKRQGLVQLRRAFGAAIAAEMSARGLSVSSVCDESRKRGYKISRIAVNDVMRGDRIPRWEKVEVILNAINPAVTDEYLKEWRNRWLELNKSHGRHCSQQAEGS</sequence>
<dbReference type="Proteomes" id="UP000715441">
    <property type="component" value="Unassembled WGS sequence"/>
</dbReference>
<evidence type="ECO:0000313" key="2">
    <source>
        <dbReference type="EMBL" id="NKQ58444.1"/>
    </source>
</evidence>
<name>A0ABX1JGD1_9PSEU</name>
<evidence type="ECO:0000256" key="1">
    <source>
        <dbReference type="SAM" id="Phobius"/>
    </source>
</evidence>
<feature type="transmembrane region" description="Helical" evidence="1">
    <location>
        <begin position="6"/>
        <end position="30"/>
    </location>
</feature>
<dbReference type="EMBL" id="JAAXLS010000056">
    <property type="protein sequence ID" value="NKQ58444.1"/>
    <property type="molecule type" value="Genomic_DNA"/>
</dbReference>
<accession>A0ABX1JGD1</accession>
<keyword evidence="3" id="KW-1185">Reference proteome</keyword>
<reference evidence="2 3" key="1">
    <citation type="submission" date="2020-04" db="EMBL/GenBank/DDBJ databases">
        <title>Novel species.</title>
        <authorList>
            <person name="Teo W.F.A."/>
            <person name="Lipun K."/>
            <person name="Srisuk N."/>
            <person name="Duangmal K."/>
        </authorList>
    </citation>
    <scope>NUCLEOTIDE SEQUENCE [LARGE SCALE GENOMIC DNA]</scope>
    <source>
        <strain evidence="2 3">K13G38</strain>
    </source>
</reference>
<keyword evidence="1" id="KW-0812">Transmembrane</keyword>
<keyword evidence="1" id="KW-1133">Transmembrane helix</keyword>
<protein>
    <submittedName>
        <fullName evidence="2">Uncharacterized protein</fullName>
    </submittedName>
</protein>
<keyword evidence="1" id="KW-0472">Membrane</keyword>
<organism evidence="2 3">
    <name type="scientific">Amycolatopsis acididurans</name>
    <dbReference type="NCBI Taxonomy" id="2724524"/>
    <lineage>
        <taxon>Bacteria</taxon>
        <taxon>Bacillati</taxon>
        <taxon>Actinomycetota</taxon>
        <taxon>Actinomycetes</taxon>
        <taxon>Pseudonocardiales</taxon>
        <taxon>Pseudonocardiaceae</taxon>
        <taxon>Amycolatopsis</taxon>
    </lineage>
</organism>
<gene>
    <name evidence="2" type="ORF">HFP15_36905</name>
</gene>
<dbReference type="RefSeq" id="WP_168522277.1">
    <property type="nucleotide sequence ID" value="NZ_JAAXLS010000056.1"/>
</dbReference>
<evidence type="ECO:0000313" key="3">
    <source>
        <dbReference type="Proteomes" id="UP000715441"/>
    </source>
</evidence>
<proteinExistence type="predicted"/>
<comment type="caution">
    <text evidence="2">The sequence shown here is derived from an EMBL/GenBank/DDBJ whole genome shotgun (WGS) entry which is preliminary data.</text>
</comment>